<accession>A0ABP7SMK0</accession>
<protein>
    <recommendedName>
        <fullName evidence="3">Glycosyltransferase family 1 protein</fullName>
    </recommendedName>
</protein>
<evidence type="ECO:0000313" key="1">
    <source>
        <dbReference type="EMBL" id="GAA4013904.1"/>
    </source>
</evidence>
<dbReference type="RefSeq" id="WP_345073937.1">
    <property type="nucleotide sequence ID" value="NZ_BAABDJ010000035.1"/>
</dbReference>
<sequence>MKILVLGYIVRGPLGGMAWHHLQYVIGLKNMGHQVLFLEDSDGYASCYNPSTNEVTTDPSYGLQFCKNIFTQHNLQHNWSYYDEHTNSWFGLSKKAVENFCNNADVVLNLSGINPIREWWLNVPTRCYLDTDPAFTQIKHITNNAALEIAKAHTHFATYGENFGKAICSIPNDGIDWKPTRQPVVLGKWNTSQSTQNRNWTTVMQWDSYQSQEYKGKVYGMKSASFDEYIDMPSKVQDIFELALGSHAVTKCKLIDAGWKVKDPLGITLTTETYQQFICNSKGEWSVAKQGYVVTKSGWFSERSAVYMASGRPVIVQNTGFSDFLPVGKGLLTFTNMAESIACIEKVNGDYEYHCNEARKIVEEYFDSNKVLRDLLKSF</sequence>
<proteinExistence type="predicted"/>
<evidence type="ECO:0000313" key="2">
    <source>
        <dbReference type="Proteomes" id="UP001500567"/>
    </source>
</evidence>
<comment type="caution">
    <text evidence="1">The sequence shown here is derived from an EMBL/GenBank/DDBJ whole genome shotgun (WGS) entry which is preliminary data.</text>
</comment>
<reference evidence="2" key="1">
    <citation type="journal article" date="2019" name="Int. J. Syst. Evol. Microbiol.">
        <title>The Global Catalogue of Microorganisms (GCM) 10K type strain sequencing project: providing services to taxonomists for standard genome sequencing and annotation.</title>
        <authorList>
            <consortium name="The Broad Institute Genomics Platform"/>
            <consortium name="The Broad Institute Genome Sequencing Center for Infectious Disease"/>
            <person name="Wu L."/>
            <person name="Ma J."/>
        </authorList>
    </citation>
    <scope>NUCLEOTIDE SEQUENCE [LARGE SCALE GENOMIC DNA]</scope>
    <source>
        <strain evidence="2">JCM 17224</strain>
    </source>
</reference>
<organism evidence="1 2">
    <name type="scientific">Hymenobacter fastidiosus</name>
    <dbReference type="NCBI Taxonomy" id="486264"/>
    <lineage>
        <taxon>Bacteria</taxon>
        <taxon>Pseudomonadati</taxon>
        <taxon>Bacteroidota</taxon>
        <taxon>Cytophagia</taxon>
        <taxon>Cytophagales</taxon>
        <taxon>Hymenobacteraceae</taxon>
        <taxon>Hymenobacter</taxon>
    </lineage>
</organism>
<evidence type="ECO:0008006" key="3">
    <source>
        <dbReference type="Google" id="ProtNLM"/>
    </source>
</evidence>
<dbReference type="Proteomes" id="UP001500567">
    <property type="component" value="Unassembled WGS sequence"/>
</dbReference>
<dbReference type="EMBL" id="BAABDJ010000035">
    <property type="protein sequence ID" value="GAA4013904.1"/>
    <property type="molecule type" value="Genomic_DNA"/>
</dbReference>
<gene>
    <name evidence="1" type="ORF">GCM10022408_28800</name>
</gene>
<name>A0ABP7SMK0_9BACT</name>
<keyword evidence="2" id="KW-1185">Reference proteome</keyword>